<protein>
    <submittedName>
        <fullName evidence="4">Uncharacterized protein</fullName>
    </submittedName>
</protein>
<feature type="region of interest" description="Disordered" evidence="1">
    <location>
        <begin position="188"/>
        <end position="220"/>
    </location>
</feature>
<evidence type="ECO:0000313" key="4">
    <source>
        <dbReference type="EMBL" id="KAE9985339.1"/>
    </source>
</evidence>
<reference evidence="4 5" key="1">
    <citation type="submission" date="2018-12" db="EMBL/GenBank/DDBJ databases">
        <title>Venturia inaequalis Genome Resource.</title>
        <authorList>
            <person name="Lichtner F.J."/>
        </authorList>
    </citation>
    <scope>NUCLEOTIDE SEQUENCE [LARGE SCALE GENOMIC DNA]</scope>
    <source>
        <strain evidence="4 5">120213</strain>
        <strain evidence="2">Bline_iso_100314</strain>
        <strain evidence="3 6">DMI_063113</strain>
    </source>
</reference>
<dbReference type="EMBL" id="WNWR01000418">
    <property type="protein sequence ID" value="KAE9979294.1"/>
    <property type="molecule type" value="Genomic_DNA"/>
</dbReference>
<evidence type="ECO:0000313" key="3">
    <source>
        <dbReference type="EMBL" id="KAE9979294.1"/>
    </source>
</evidence>
<sequence length="552" mass="62514">MDGNIDRVERGRRSTILLTSTQQLQPITKETPAGNKPKIACEACRRNHVFCTHFKGEGSVVTGPCEEHLDHTQMARSRKWQSLGKEDTKHPFKQHKMTDKNPKLGEVTDAQVHDVLSGPVAETISDELSVTNAITWPRKIPEAEWTEERWQRIHKKLVAEREASQEAELRETPHPELDDKNLGEQLSKLREQSKQQSDQTSRLQDHNVRQGDQLRTQAGQLDKQHDLLEREQEKVAKQHETIRKQNDQLLRQGFIVRQAQEQKHRELHEARRTRFSDENTRSKLEILASAVQSFSRGNAIDCASIQSLAAIFHERQEEAVPILKDEAWMALAASQSGRWGPRILLEACLNWSICRSGLLIPFNFLDGMRDEIETGIATQLTQMIWKLEKAYGIDSPRLNSVRSEIVSLFHPDENIKPSDAIEDLKNSVSTADEKACSSIAMCLAGQLKLLMKSGQQARNELLAIVKDAAELAIEIGIQKSHILLYGIQQLPETFDHTSDMMEAHRLYEDSNMLDGNHILVVTYPAIVAIGKSDGSDYSIKPRVLKKAVVWVG</sequence>
<dbReference type="OrthoDB" id="4156714at2759"/>
<organism evidence="4 5">
    <name type="scientific">Venturia inaequalis</name>
    <name type="common">Apple scab fungus</name>
    <dbReference type="NCBI Taxonomy" id="5025"/>
    <lineage>
        <taxon>Eukaryota</taxon>
        <taxon>Fungi</taxon>
        <taxon>Dikarya</taxon>
        <taxon>Ascomycota</taxon>
        <taxon>Pezizomycotina</taxon>
        <taxon>Dothideomycetes</taxon>
        <taxon>Pleosporomycetidae</taxon>
        <taxon>Venturiales</taxon>
        <taxon>Venturiaceae</taxon>
        <taxon>Venturia</taxon>
    </lineage>
</organism>
<gene>
    <name evidence="2" type="ORF">BLS_009450</name>
    <name evidence="3" type="ORF">EG327_007065</name>
    <name evidence="4" type="ORF">EG328_007592</name>
</gene>
<comment type="caution">
    <text evidence="4">The sequence shown here is derived from an EMBL/GenBank/DDBJ whole genome shotgun (WGS) entry which is preliminary data.</text>
</comment>
<name>A0A8H3VE83_VENIN</name>
<evidence type="ECO:0000313" key="6">
    <source>
        <dbReference type="Proteomes" id="UP000490939"/>
    </source>
</evidence>
<dbReference type="Proteomes" id="UP000490939">
    <property type="component" value="Unassembled WGS sequence"/>
</dbReference>
<proteinExistence type="predicted"/>
<dbReference type="EMBL" id="WNWS01000041">
    <property type="protein sequence ID" value="KAE9985339.1"/>
    <property type="molecule type" value="Genomic_DNA"/>
</dbReference>
<keyword evidence="6" id="KW-1185">Reference proteome</keyword>
<accession>A0A8H3VE83</accession>
<dbReference type="Proteomes" id="UP000433883">
    <property type="component" value="Unassembled WGS sequence"/>
</dbReference>
<dbReference type="EMBL" id="WNWQ01000868">
    <property type="protein sequence ID" value="KAE9963278.1"/>
    <property type="molecule type" value="Genomic_DNA"/>
</dbReference>
<evidence type="ECO:0000256" key="1">
    <source>
        <dbReference type="SAM" id="MobiDB-lite"/>
    </source>
</evidence>
<dbReference type="AlphaFoldDB" id="A0A8H3VE83"/>
<dbReference type="Proteomes" id="UP000447873">
    <property type="component" value="Unassembled WGS sequence"/>
</dbReference>
<evidence type="ECO:0000313" key="2">
    <source>
        <dbReference type="EMBL" id="KAE9963278.1"/>
    </source>
</evidence>
<evidence type="ECO:0000313" key="5">
    <source>
        <dbReference type="Proteomes" id="UP000447873"/>
    </source>
</evidence>